<dbReference type="EMBL" id="QEWP01000011">
    <property type="protein sequence ID" value="PWD98798.1"/>
    <property type="molecule type" value="Genomic_DNA"/>
</dbReference>
<name>A0A2U2B6U7_9BACT</name>
<gene>
    <name evidence="1" type="ORF">DDZ16_13750</name>
</gene>
<accession>A0A2U2B6U7</accession>
<proteinExistence type="predicted"/>
<keyword evidence="2" id="KW-1185">Reference proteome</keyword>
<organism evidence="1 2">
    <name type="scientific">Marinilabilia rubra</name>
    <dbReference type="NCBI Taxonomy" id="2162893"/>
    <lineage>
        <taxon>Bacteria</taxon>
        <taxon>Pseudomonadati</taxon>
        <taxon>Bacteroidota</taxon>
        <taxon>Bacteroidia</taxon>
        <taxon>Marinilabiliales</taxon>
        <taxon>Marinilabiliaceae</taxon>
        <taxon>Marinilabilia</taxon>
    </lineage>
</organism>
<sequence>MKMRAVVSFRNGNSYTSGVLTGITEKNGYYLLIKSYNKRSLPLAEIIVHKTQVKSIAILEYGNDKIRRTILSAF</sequence>
<protein>
    <submittedName>
        <fullName evidence="1">Uncharacterized protein</fullName>
    </submittedName>
</protein>
<dbReference type="AlphaFoldDB" id="A0A2U2B6U7"/>
<comment type="caution">
    <text evidence="1">The sequence shown here is derived from an EMBL/GenBank/DDBJ whole genome shotgun (WGS) entry which is preliminary data.</text>
</comment>
<reference evidence="1 2" key="1">
    <citation type="submission" date="2018-05" db="EMBL/GenBank/DDBJ databases">
        <title>Marinilabilia rubrum sp. nov., isolated from saltern sediment.</title>
        <authorList>
            <person name="Zhang R."/>
        </authorList>
    </citation>
    <scope>NUCLEOTIDE SEQUENCE [LARGE SCALE GENOMIC DNA]</scope>
    <source>
        <strain evidence="1 2">WTE16</strain>
    </source>
</reference>
<evidence type="ECO:0000313" key="1">
    <source>
        <dbReference type="EMBL" id="PWD98798.1"/>
    </source>
</evidence>
<evidence type="ECO:0000313" key="2">
    <source>
        <dbReference type="Proteomes" id="UP000244956"/>
    </source>
</evidence>
<dbReference type="Proteomes" id="UP000244956">
    <property type="component" value="Unassembled WGS sequence"/>
</dbReference>